<dbReference type="AlphaFoldDB" id="A0A365H8P1"/>
<keyword evidence="2" id="KW-1185">Reference proteome</keyword>
<evidence type="ECO:0000313" key="2">
    <source>
        <dbReference type="Proteomes" id="UP000251891"/>
    </source>
</evidence>
<evidence type="ECO:0000313" key="1">
    <source>
        <dbReference type="EMBL" id="RAY15441.1"/>
    </source>
</evidence>
<accession>A0A365H8P1</accession>
<proteinExistence type="predicted"/>
<organism evidence="1 2">
    <name type="scientific">Actinomadura craniellae</name>
    <dbReference type="NCBI Taxonomy" id="2231787"/>
    <lineage>
        <taxon>Bacteria</taxon>
        <taxon>Bacillati</taxon>
        <taxon>Actinomycetota</taxon>
        <taxon>Actinomycetes</taxon>
        <taxon>Streptosporangiales</taxon>
        <taxon>Thermomonosporaceae</taxon>
        <taxon>Actinomadura</taxon>
    </lineage>
</organism>
<dbReference type="Proteomes" id="UP000251891">
    <property type="component" value="Unassembled WGS sequence"/>
</dbReference>
<dbReference type="OrthoDB" id="8252273at2"/>
<comment type="caution">
    <text evidence="1">The sequence shown here is derived from an EMBL/GenBank/DDBJ whole genome shotgun (WGS) entry which is preliminary data.</text>
</comment>
<name>A0A365H8P1_9ACTN</name>
<sequence length="128" mass="14140">MTLINPKVIEAIDAVRAHFTGKPVEVVPDGAGGAHVIIKEIEVGPVYTPNSTWLGFQINSAHPHSDVYPHYVGRLTRTDGAPLGEAISECEYQAHPALQLSRRSNRRDPAIDTPANKAERILRWLLDR</sequence>
<reference evidence="1 2" key="1">
    <citation type="submission" date="2018-06" db="EMBL/GenBank/DDBJ databases">
        <title>Actinomadura craniellae sp. nov. isolated from marine sponge Craniella sp.</title>
        <authorList>
            <person name="Li L."/>
            <person name="Xu Q.H."/>
            <person name="Lin H.W."/>
            <person name="Lu Y.H."/>
        </authorList>
    </citation>
    <scope>NUCLEOTIDE SEQUENCE [LARGE SCALE GENOMIC DNA]</scope>
    <source>
        <strain evidence="1 2">LHW63021</strain>
    </source>
</reference>
<dbReference type="EMBL" id="QLYX01000004">
    <property type="protein sequence ID" value="RAY15441.1"/>
    <property type="molecule type" value="Genomic_DNA"/>
</dbReference>
<gene>
    <name evidence="1" type="ORF">DPM19_09775</name>
</gene>
<protein>
    <submittedName>
        <fullName evidence="1">Uncharacterized protein</fullName>
    </submittedName>
</protein>